<proteinExistence type="predicted"/>
<dbReference type="Proteomes" id="UP000015104">
    <property type="component" value="Unassembled WGS sequence"/>
</dbReference>
<feature type="transmembrane region" description="Helical" evidence="1">
    <location>
        <begin position="107"/>
        <end position="124"/>
    </location>
</feature>
<keyword evidence="1" id="KW-0472">Membrane</keyword>
<dbReference type="EMBL" id="CAEY01000811">
    <property type="status" value="NOT_ANNOTATED_CDS"/>
    <property type="molecule type" value="Genomic_DNA"/>
</dbReference>
<keyword evidence="1" id="KW-1133">Transmembrane helix</keyword>
<organism evidence="2 3">
    <name type="scientific">Tetranychus urticae</name>
    <name type="common">Two-spotted spider mite</name>
    <dbReference type="NCBI Taxonomy" id="32264"/>
    <lineage>
        <taxon>Eukaryota</taxon>
        <taxon>Metazoa</taxon>
        <taxon>Ecdysozoa</taxon>
        <taxon>Arthropoda</taxon>
        <taxon>Chelicerata</taxon>
        <taxon>Arachnida</taxon>
        <taxon>Acari</taxon>
        <taxon>Acariformes</taxon>
        <taxon>Trombidiformes</taxon>
        <taxon>Prostigmata</taxon>
        <taxon>Eleutherengona</taxon>
        <taxon>Raphignathae</taxon>
        <taxon>Tetranychoidea</taxon>
        <taxon>Tetranychidae</taxon>
        <taxon>Tetranychus</taxon>
    </lineage>
</organism>
<keyword evidence="3" id="KW-1185">Reference proteome</keyword>
<evidence type="ECO:0000313" key="2">
    <source>
        <dbReference type="EnsemblMetazoa" id="tetur02g08020.1"/>
    </source>
</evidence>
<sequence length="200" mass="23881">MFLNVQLLKNFDEKALKNIFKLFFWFNDEEPFVTSDSPGQYLKQCYEVNVKNFKEKWKARISSSPKQAEERFNQDADENRFLQSWKIYEFLIIAALMIARISQKRQAIIILEVLVAAVMNVPFLQKQKAVKKKWYQGARTKNFECKNLETFEMLYVYLPGKTCAKRHHSADNVHDKLFTEPIEKNAFLELWEYGRILYEK</sequence>
<keyword evidence="1" id="KW-0812">Transmembrane</keyword>
<protein>
    <submittedName>
        <fullName evidence="2">Uncharacterized protein</fullName>
    </submittedName>
</protein>
<dbReference type="AlphaFoldDB" id="T1JWE9"/>
<name>T1JWE9_TETUR</name>
<reference evidence="3" key="1">
    <citation type="submission" date="2011-08" db="EMBL/GenBank/DDBJ databases">
        <authorList>
            <person name="Rombauts S."/>
        </authorList>
    </citation>
    <scope>NUCLEOTIDE SEQUENCE</scope>
    <source>
        <strain evidence="3">London</strain>
    </source>
</reference>
<dbReference type="HOGENOM" id="CLU_1367781_0_0_1"/>
<evidence type="ECO:0000313" key="3">
    <source>
        <dbReference type="Proteomes" id="UP000015104"/>
    </source>
</evidence>
<accession>T1JWE9</accession>
<reference evidence="2" key="2">
    <citation type="submission" date="2015-06" db="UniProtKB">
        <authorList>
            <consortium name="EnsemblMetazoa"/>
        </authorList>
    </citation>
    <scope>IDENTIFICATION</scope>
</reference>
<dbReference type="EnsemblMetazoa" id="tetur02g08020.1">
    <property type="protein sequence ID" value="tetur02g08020.1"/>
    <property type="gene ID" value="tetur02g08020"/>
</dbReference>
<evidence type="ECO:0000256" key="1">
    <source>
        <dbReference type="SAM" id="Phobius"/>
    </source>
</evidence>